<feature type="transmembrane region" description="Helical" evidence="11">
    <location>
        <begin position="382"/>
        <end position="405"/>
    </location>
</feature>
<evidence type="ECO:0000256" key="9">
    <source>
        <dbReference type="ARBA" id="ARBA00042971"/>
    </source>
</evidence>
<feature type="transmembrane region" description="Helical" evidence="11">
    <location>
        <begin position="565"/>
        <end position="583"/>
    </location>
</feature>
<evidence type="ECO:0000256" key="4">
    <source>
        <dbReference type="ARBA" id="ARBA00022989"/>
    </source>
</evidence>
<evidence type="ECO:0000313" key="15">
    <source>
        <dbReference type="Ensembl" id="ENSMSIP00000031129.1"/>
    </source>
</evidence>
<evidence type="ECO:0000313" key="16">
    <source>
        <dbReference type="Proteomes" id="UP000694415"/>
    </source>
</evidence>
<feature type="domain" description="Zinc transporter ZIP4 N-terminal" evidence="13">
    <location>
        <begin position="78"/>
        <end position="237"/>
    </location>
</feature>
<feature type="signal peptide" evidence="12">
    <location>
        <begin position="1"/>
        <end position="39"/>
    </location>
</feature>
<evidence type="ECO:0000256" key="10">
    <source>
        <dbReference type="SAM" id="MobiDB-lite"/>
    </source>
</evidence>
<dbReference type="PANTHER" id="PTHR12191">
    <property type="entry name" value="SOLUTE CARRIER FAMILY 39"/>
    <property type="match status" value="1"/>
</dbReference>
<evidence type="ECO:0000256" key="2">
    <source>
        <dbReference type="ARBA" id="ARBA00006939"/>
    </source>
</evidence>
<feature type="chain" id="PRO_5034658445" description="Zinc transporter ZIP12" evidence="12">
    <location>
        <begin position="40"/>
        <end position="654"/>
    </location>
</feature>
<dbReference type="GO" id="GO:0005886">
    <property type="term" value="C:plasma membrane"/>
    <property type="evidence" value="ECO:0007669"/>
    <property type="project" value="TreeGrafter"/>
</dbReference>
<dbReference type="AlphaFoldDB" id="A0A8C6I5H1"/>
<evidence type="ECO:0000256" key="11">
    <source>
        <dbReference type="SAM" id="Phobius"/>
    </source>
</evidence>
<dbReference type="Proteomes" id="UP000694415">
    <property type="component" value="Unplaced"/>
</dbReference>
<dbReference type="InterPro" id="IPR041137">
    <property type="entry name" value="ZIP4_N"/>
</dbReference>
<evidence type="ECO:0000256" key="7">
    <source>
        <dbReference type="ARBA" id="ARBA00040591"/>
    </source>
</evidence>
<evidence type="ECO:0000256" key="5">
    <source>
        <dbReference type="ARBA" id="ARBA00023136"/>
    </source>
</evidence>
<comment type="similarity">
    <text evidence="2">Belongs to the ZIP transporter (TC 2.A.5) family.</text>
</comment>
<reference evidence="15" key="1">
    <citation type="submission" date="2025-08" db="UniProtKB">
        <authorList>
            <consortium name="Ensembl"/>
        </authorList>
    </citation>
    <scope>IDENTIFICATION</scope>
</reference>
<evidence type="ECO:0000256" key="12">
    <source>
        <dbReference type="SAM" id="SignalP"/>
    </source>
</evidence>
<dbReference type="GO" id="GO:0140410">
    <property type="term" value="F:monoatomic cation:bicarbonate symporter activity"/>
    <property type="evidence" value="ECO:0007669"/>
    <property type="project" value="TreeGrafter"/>
</dbReference>
<accession>A0A8C6I5H1</accession>
<dbReference type="GeneTree" id="ENSGT00940000157914"/>
<keyword evidence="16" id="KW-1185">Reference proteome</keyword>
<keyword evidence="5 11" id="KW-0472">Membrane</keyword>
<comment type="subcellular location">
    <subcellularLocation>
        <location evidence="1">Membrane</location>
        <topology evidence="1">Multi-pass membrane protein</topology>
    </subcellularLocation>
</comment>
<evidence type="ECO:0000256" key="3">
    <source>
        <dbReference type="ARBA" id="ARBA00022692"/>
    </source>
</evidence>
<evidence type="ECO:0000256" key="6">
    <source>
        <dbReference type="ARBA" id="ARBA00034634"/>
    </source>
</evidence>
<dbReference type="InterPro" id="IPR050799">
    <property type="entry name" value="ZIP_Transporter"/>
</dbReference>
<dbReference type="Ensembl" id="ENSMSIT00000039236.1">
    <property type="protein sequence ID" value="ENSMSIP00000031129.1"/>
    <property type="gene ID" value="ENSMSIG00000026045.1"/>
</dbReference>
<dbReference type="GO" id="GO:0030003">
    <property type="term" value="P:intracellular monoatomic cation homeostasis"/>
    <property type="evidence" value="ECO:0007669"/>
    <property type="project" value="TreeGrafter"/>
</dbReference>
<feature type="transmembrane region" description="Helical" evidence="11">
    <location>
        <begin position="595"/>
        <end position="613"/>
    </location>
</feature>
<sequence length="654" mass="72320">MKPPIHPQHNPSPRVDMCFWTSLSVWMILLSHSLSLVSSTETGKTLTQNNSRAGSQGLLEVLRVLSAGDHWSLNHPQSLIKILLERTGCPQRTDWTQGDCKLCLEADALLLTAGGNMEDELREEVVQRVSLLLLYYIIHQEEICSSKLNMSNREYEFYLHSLLGLRQDEDSYFLSEKETDDILAFTRKYFGTSSSQCMETKILQRESGIQGSNGADERTLPQLAATIIALSLQGVCLGRKALPSPDDFTEYIFSFLNSTNTLHLSEIEQLLNMLMTRRTCAKEDTLHQYQRKENTEEHSLRDPKTSTAMDKESDDHSPSWDQACFSARQLVEIFLQNHSTLSISKEDFKQLSPGIIQQLLSCSCQMPKDQQAKPPPTTLEKYGYSTVAVTLLTLGSMLGTALVLFHSCEENYSLILQLFVGLAVGTLSGDALLHLIPQGLPLVNEHVGHTHHLGLNPELNDQSSGGKSISTIQLKGPEDSQTTELPIGNVPASNRNGKTISLLAIMILVGDSLHNFADGLVIGTAFSSSLESGVTTTIAILCHEIPHEMGDFAVLLSSGLSVRTAILMNFLSALTAFAGLYIGLSVSADPHVQDWILTVTAGMFLYLSLVGMLPEMTHVQTQRPWMTFLLQNVGLVLGWFSLLLLAVYEQNIKI</sequence>
<dbReference type="InterPro" id="IPR003689">
    <property type="entry name" value="ZIP"/>
</dbReference>
<dbReference type="Pfam" id="PF21116">
    <property type="entry name" value="EF-hand_Zip"/>
    <property type="match status" value="1"/>
</dbReference>
<organism evidence="15 16">
    <name type="scientific">Mus spicilegus</name>
    <name type="common">Mound-building mouse</name>
    <dbReference type="NCBI Taxonomy" id="10103"/>
    <lineage>
        <taxon>Eukaryota</taxon>
        <taxon>Metazoa</taxon>
        <taxon>Chordata</taxon>
        <taxon>Craniata</taxon>
        <taxon>Vertebrata</taxon>
        <taxon>Euteleostomi</taxon>
        <taxon>Mammalia</taxon>
        <taxon>Eutheria</taxon>
        <taxon>Euarchontoglires</taxon>
        <taxon>Glires</taxon>
        <taxon>Rodentia</taxon>
        <taxon>Myomorpha</taxon>
        <taxon>Muroidea</taxon>
        <taxon>Muridae</taxon>
        <taxon>Murinae</taxon>
        <taxon>Mus</taxon>
        <taxon>Mus</taxon>
    </lineage>
</organism>
<keyword evidence="3 11" id="KW-0812">Transmembrane</keyword>
<name>A0A8C6I5H1_MUSSI</name>
<dbReference type="Pfam" id="PF02535">
    <property type="entry name" value="Zip"/>
    <property type="match status" value="1"/>
</dbReference>
<evidence type="ECO:0000256" key="8">
    <source>
        <dbReference type="ARBA" id="ARBA00042541"/>
    </source>
</evidence>
<feature type="domain" description="Zinc transporter ZIP4/12 EF-hand" evidence="14">
    <location>
        <begin position="245"/>
        <end position="361"/>
    </location>
</feature>
<evidence type="ECO:0000259" key="14">
    <source>
        <dbReference type="Pfam" id="PF21116"/>
    </source>
</evidence>
<reference evidence="15" key="2">
    <citation type="submission" date="2025-09" db="UniProtKB">
        <authorList>
            <consortium name="Ensembl"/>
        </authorList>
    </citation>
    <scope>IDENTIFICATION</scope>
</reference>
<evidence type="ECO:0000256" key="1">
    <source>
        <dbReference type="ARBA" id="ARBA00004141"/>
    </source>
</evidence>
<comment type="catalytic activity">
    <reaction evidence="6">
        <text>Zn(2+)(in) = Zn(2+)(out)</text>
        <dbReference type="Rhea" id="RHEA:29351"/>
        <dbReference type="ChEBI" id="CHEBI:29105"/>
    </reaction>
</comment>
<dbReference type="InterPro" id="IPR049406">
    <property type="entry name" value="ZIP4_12_EF-hand"/>
</dbReference>
<dbReference type="Pfam" id="PF18292">
    <property type="entry name" value="ZIP4_domain"/>
    <property type="match status" value="1"/>
</dbReference>
<keyword evidence="4 11" id="KW-1133">Transmembrane helix</keyword>
<keyword evidence="12" id="KW-0732">Signal</keyword>
<dbReference type="GO" id="GO:0005385">
    <property type="term" value="F:zinc ion transmembrane transporter activity"/>
    <property type="evidence" value="ECO:0007669"/>
    <property type="project" value="TreeGrafter"/>
</dbReference>
<proteinExistence type="inferred from homology"/>
<feature type="region of interest" description="Disordered" evidence="10">
    <location>
        <begin position="286"/>
        <end position="318"/>
    </location>
</feature>
<dbReference type="GO" id="GO:0071578">
    <property type="term" value="P:zinc ion import across plasma membrane"/>
    <property type="evidence" value="ECO:0007669"/>
    <property type="project" value="TreeGrafter"/>
</dbReference>
<feature type="transmembrane region" description="Helical" evidence="11">
    <location>
        <begin position="412"/>
        <end position="436"/>
    </location>
</feature>
<protein>
    <recommendedName>
        <fullName evidence="7">Zinc transporter ZIP12</fullName>
    </recommendedName>
    <alternativeName>
        <fullName evidence="8">Solute carrier family 39 member 12</fullName>
    </alternativeName>
    <alternativeName>
        <fullName evidence="9">Zrt- and Irt-like protein 12</fullName>
    </alternativeName>
</protein>
<feature type="transmembrane region" description="Helical" evidence="11">
    <location>
        <begin position="625"/>
        <end position="648"/>
    </location>
</feature>
<dbReference type="PANTHER" id="PTHR12191:SF4">
    <property type="entry name" value="ZINC TRANSPORTER ZIP12"/>
    <property type="match status" value="1"/>
</dbReference>
<evidence type="ECO:0000259" key="13">
    <source>
        <dbReference type="Pfam" id="PF18292"/>
    </source>
</evidence>